<dbReference type="eggNOG" id="COG2001">
    <property type="taxonomic scope" value="Bacteria"/>
</dbReference>
<dbReference type="GO" id="GO:0003700">
    <property type="term" value="F:DNA-binding transcription factor activity"/>
    <property type="evidence" value="ECO:0007669"/>
    <property type="project" value="UniProtKB-UniRule"/>
</dbReference>
<evidence type="ECO:0000256" key="2">
    <source>
        <dbReference type="ARBA" id="ARBA00022490"/>
    </source>
</evidence>
<dbReference type="EMBL" id="AMZN01000032">
    <property type="protein sequence ID" value="ELR71864.1"/>
    <property type="molecule type" value="Genomic_DNA"/>
</dbReference>
<keyword evidence="4 7" id="KW-0805">Transcription regulation</keyword>
<dbReference type="PANTHER" id="PTHR34701">
    <property type="entry name" value="TRANSCRIPTIONAL REGULATOR MRAZ"/>
    <property type="match status" value="1"/>
</dbReference>
<evidence type="ECO:0000256" key="4">
    <source>
        <dbReference type="ARBA" id="ARBA00023015"/>
    </source>
</evidence>
<evidence type="ECO:0000259" key="8">
    <source>
        <dbReference type="PROSITE" id="PS51740"/>
    </source>
</evidence>
<dbReference type="InterPro" id="IPR035642">
    <property type="entry name" value="MraZ_N"/>
</dbReference>
<keyword evidence="5 7" id="KW-0238">DNA-binding</keyword>
<comment type="subunit">
    <text evidence="7">Forms oligomers.</text>
</comment>
<proteinExistence type="inferred from homology"/>
<dbReference type="GO" id="GO:0000976">
    <property type="term" value="F:transcription cis-regulatory region binding"/>
    <property type="evidence" value="ECO:0007669"/>
    <property type="project" value="TreeGrafter"/>
</dbReference>
<dbReference type="Gene3D" id="3.40.1550.20">
    <property type="entry name" value="Transcriptional regulator MraZ domain"/>
    <property type="match status" value="1"/>
</dbReference>
<evidence type="ECO:0000256" key="7">
    <source>
        <dbReference type="HAMAP-Rule" id="MF_01008"/>
    </source>
</evidence>
<dbReference type="HAMAP" id="MF_01008">
    <property type="entry name" value="MraZ"/>
    <property type="match status" value="1"/>
</dbReference>
<evidence type="ECO:0000313" key="9">
    <source>
        <dbReference type="EMBL" id="ELR71864.1"/>
    </source>
</evidence>
<keyword evidence="9" id="KW-0132">Cell division</keyword>
<dbReference type="PROSITE" id="PS51740">
    <property type="entry name" value="SPOVT_ABRB"/>
    <property type="match status" value="2"/>
</dbReference>
<feature type="domain" description="SpoVT-AbrB" evidence="8">
    <location>
        <begin position="7"/>
        <end position="53"/>
    </location>
</feature>
<evidence type="ECO:0000256" key="5">
    <source>
        <dbReference type="ARBA" id="ARBA00023125"/>
    </source>
</evidence>
<keyword evidence="2 7" id="KW-0963">Cytoplasm</keyword>
<dbReference type="OrthoDB" id="9807753at2"/>
<protein>
    <recommendedName>
        <fullName evidence="1 7">Transcriptional regulator MraZ</fullName>
    </recommendedName>
</protein>
<evidence type="ECO:0000256" key="3">
    <source>
        <dbReference type="ARBA" id="ARBA00022737"/>
    </source>
</evidence>
<evidence type="ECO:0000256" key="1">
    <source>
        <dbReference type="ARBA" id="ARBA00013860"/>
    </source>
</evidence>
<dbReference type="InterPro" id="IPR037914">
    <property type="entry name" value="SpoVT-AbrB_sf"/>
</dbReference>
<evidence type="ECO:0000313" key="10">
    <source>
        <dbReference type="Proteomes" id="UP000011135"/>
    </source>
</evidence>
<reference evidence="9 10" key="1">
    <citation type="submission" date="2012-12" db="EMBL/GenBank/DDBJ databases">
        <title>Genome assembly of Fulvivirga imtechensis AK7.</title>
        <authorList>
            <person name="Nupur N."/>
            <person name="Khatri I."/>
            <person name="Kumar R."/>
            <person name="Subramanian S."/>
            <person name="Pinnaka A."/>
        </authorList>
    </citation>
    <scope>NUCLEOTIDE SEQUENCE [LARGE SCALE GENOMIC DNA]</scope>
    <source>
        <strain evidence="9 10">AK7</strain>
    </source>
</reference>
<keyword evidence="6 7" id="KW-0804">Transcription</keyword>
<dbReference type="GO" id="GO:0051301">
    <property type="term" value="P:cell division"/>
    <property type="evidence" value="ECO:0007669"/>
    <property type="project" value="UniProtKB-KW"/>
</dbReference>
<keyword evidence="9" id="KW-0131">Cell cycle</keyword>
<comment type="subcellular location">
    <subcellularLocation>
        <location evidence="7">Cytoplasm</location>
        <location evidence="7">Nucleoid</location>
    </subcellularLocation>
</comment>
<accession>L8JW73</accession>
<name>L8JW73_9BACT</name>
<feature type="domain" description="SpoVT-AbrB" evidence="8">
    <location>
        <begin position="82"/>
        <end position="125"/>
    </location>
</feature>
<evidence type="ECO:0000256" key="6">
    <source>
        <dbReference type="ARBA" id="ARBA00023163"/>
    </source>
</evidence>
<dbReference type="GO" id="GO:0005737">
    <property type="term" value="C:cytoplasm"/>
    <property type="evidence" value="ECO:0007669"/>
    <property type="project" value="UniProtKB-UniRule"/>
</dbReference>
<dbReference type="InterPro" id="IPR035644">
    <property type="entry name" value="MraZ_C"/>
</dbReference>
<comment type="caution">
    <text evidence="9">The sequence shown here is derived from an EMBL/GenBank/DDBJ whole genome shotgun (WGS) entry which is preliminary data.</text>
</comment>
<dbReference type="RefSeq" id="WP_009579627.1">
    <property type="nucleotide sequence ID" value="NZ_AMZN01000032.1"/>
</dbReference>
<dbReference type="InterPro" id="IPR038619">
    <property type="entry name" value="MraZ_sf"/>
</dbReference>
<dbReference type="PANTHER" id="PTHR34701:SF1">
    <property type="entry name" value="TRANSCRIPTIONAL REGULATOR MRAZ"/>
    <property type="match status" value="1"/>
</dbReference>
<dbReference type="GO" id="GO:2000143">
    <property type="term" value="P:negative regulation of DNA-templated transcription initiation"/>
    <property type="evidence" value="ECO:0007669"/>
    <property type="project" value="TreeGrafter"/>
</dbReference>
<organism evidence="9 10">
    <name type="scientific">Fulvivirga imtechensis AK7</name>
    <dbReference type="NCBI Taxonomy" id="1237149"/>
    <lineage>
        <taxon>Bacteria</taxon>
        <taxon>Pseudomonadati</taxon>
        <taxon>Bacteroidota</taxon>
        <taxon>Cytophagia</taxon>
        <taxon>Cytophagales</taxon>
        <taxon>Fulvivirgaceae</taxon>
        <taxon>Fulvivirga</taxon>
    </lineage>
</organism>
<dbReference type="GO" id="GO:0009295">
    <property type="term" value="C:nucleoid"/>
    <property type="evidence" value="ECO:0007669"/>
    <property type="project" value="UniProtKB-SubCell"/>
</dbReference>
<dbReference type="CDD" id="cd16321">
    <property type="entry name" value="MraZ_C"/>
    <property type="match status" value="1"/>
</dbReference>
<sequence>MAFFTSEYECKIDAKGRLVLPAKIKANLPESSGNELVVRRGFEPCLILYPMVEFKKIYSKIAGLNEFNEEYRKLQRNFFRGSSVVELDNNGRFLIPKLMLNYASLEKDAVVVGMGNKVEIWDPITYEQHLISDPSEFSKLAQKYLDE</sequence>
<gene>
    <name evidence="7" type="primary">mraZ</name>
    <name evidence="9" type="ORF">C900_02239</name>
</gene>
<dbReference type="Proteomes" id="UP000011135">
    <property type="component" value="Unassembled WGS sequence"/>
</dbReference>
<dbReference type="STRING" id="1237149.C900_02239"/>
<dbReference type="InterPro" id="IPR020603">
    <property type="entry name" value="MraZ_dom"/>
</dbReference>
<dbReference type="CDD" id="cd16320">
    <property type="entry name" value="MraZ_N"/>
    <property type="match status" value="1"/>
</dbReference>
<keyword evidence="10" id="KW-1185">Reference proteome</keyword>
<dbReference type="AlphaFoldDB" id="L8JW73"/>
<dbReference type="NCBIfam" id="TIGR00242">
    <property type="entry name" value="division/cell wall cluster transcriptional repressor MraZ"/>
    <property type="match status" value="1"/>
</dbReference>
<dbReference type="InterPro" id="IPR003444">
    <property type="entry name" value="MraZ"/>
</dbReference>
<comment type="similarity">
    <text evidence="7">Belongs to the MraZ family.</text>
</comment>
<dbReference type="InterPro" id="IPR007159">
    <property type="entry name" value="SpoVT-AbrB_dom"/>
</dbReference>
<keyword evidence="3" id="KW-0677">Repeat</keyword>
<dbReference type="SUPFAM" id="SSF89447">
    <property type="entry name" value="AbrB/MazE/MraZ-like"/>
    <property type="match status" value="1"/>
</dbReference>
<dbReference type="Pfam" id="PF02381">
    <property type="entry name" value="MraZ"/>
    <property type="match status" value="2"/>
</dbReference>